<dbReference type="STRING" id="5627.A0A1C7MFS6"/>
<dbReference type="SUPFAM" id="SSF52540">
    <property type="entry name" value="P-loop containing nucleoside triphosphate hydrolases"/>
    <property type="match status" value="2"/>
</dbReference>
<dbReference type="FunFam" id="1.10.8.60:FF:000039">
    <property type="entry name" value="peroxisome biogenesis factor 6"/>
    <property type="match status" value="1"/>
</dbReference>
<comment type="catalytic activity">
    <reaction evidence="10">
        <text>ATP + H2O = ADP + phosphate + H(+)</text>
        <dbReference type="Rhea" id="RHEA:13065"/>
        <dbReference type="ChEBI" id="CHEBI:15377"/>
        <dbReference type="ChEBI" id="CHEBI:15378"/>
        <dbReference type="ChEBI" id="CHEBI:30616"/>
        <dbReference type="ChEBI" id="CHEBI:43474"/>
        <dbReference type="ChEBI" id="CHEBI:456216"/>
    </reaction>
    <physiologicalReaction direction="left-to-right" evidence="10">
        <dbReference type="Rhea" id="RHEA:13066"/>
    </physiologicalReaction>
</comment>
<evidence type="ECO:0000313" key="13">
    <source>
        <dbReference type="EMBL" id="OBZ75775.1"/>
    </source>
</evidence>
<dbReference type="Pfam" id="PF00004">
    <property type="entry name" value="AAA"/>
    <property type="match status" value="2"/>
</dbReference>
<dbReference type="GO" id="GO:0005524">
    <property type="term" value="F:ATP binding"/>
    <property type="evidence" value="ECO:0007669"/>
    <property type="project" value="UniProtKB-KW"/>
</dbReference>
<evidence type="ECO:0000256" key="9">
    <source>
        <dbReference type="ARBA" id="ARBA00034920"/>
    </source>
</evidence>
<keyword evidence="5" id="KW-0378">Hydrolase</keyword>
<keyword evidence="3" id="KW-0962">Peroxisome biogenesis</keyword>
<sequence length="1036" mass="112883">MDFLFERPTGVAVSLDIYESTDDNGVFLSQTVWNNLQVPKSAVDRVTISISRSLPYSSSSSSSLNSITCWGILDPNATGLSVPRRWAEEYPNVLLPSDLGHPSAEHTHSITLVQPVALSEVILSALSQEAYAAATSHKSALEDWFLDRQVIFRQGTVYTLPADALDIPGLASSCLRYQLVMAAPVQQGCIQKGFTKVYVSASAQDDAASDSHDSVSSNEASEATESEKGDIEIGEDFLAGSVLRSLGMHGQPPASPNGSVESGGSVPEEQLSENLQISLLEWSCKAHPLSHPVSLHQDDCSVYVHTSDLSRIGVLNGDWLGPVMGQVIDSRVSAPKMIFCTISVFLRALQDYFKGTTRLVKQGDIITVKINTDELQHLSNNDSSRDDSVDEEEMDRMDSEVASLDNANEPVFFIVTNIEHNVLASRGDGSSPDMYVGATVGELGCWVDSSITRMIQTGIEHSRVPDVGQYLGIALNRRAVDYHLQLSILLQGPRGIGKMTVATWVVHRLGIHIFEVDAYDIIGENDVKTEGTLRARFDRAASCTPCVLVLRHIDAFAQTTQGLEPGKEPAIAEVLRDCIADLQQSWSLTGFPLLVFGTTDSHERVPPKILSCFKHEIVFEAPGEVERYEILTSALSDCAVAPDVSIQDLAVQTAALVAVDLIDLVSRAKTASIRRSLHNSESREFDIFSAGVPLTAADFDVALSKSRASYSESIGAPKIPSVSWDDVGGLAHVKADILDTIQLPLQHPELFAEGLKQRSGMLLYGPPGTGKTLLAKAVATSCALNFFSVKGPELLNMYIGESEANVRRVFQRARDARPCVIFFDELDSVAPKRGAHGDSGGVMDRIVSQILAELDGLSSGKSGSDVFVIGATNRPDLLDPALLRPGRFDRMLYLGVSNTHAAQLNILQALTRKFRLHPDLRLEAIAERCPFHYTGADFYALCADALLKAMSRKSEELEATLAKMNSLPPPHSPHPYPLTPQYYLSELATPAEIEVLVSEEDFNLALKELVPSVSQAEMEHYARIQQRFSKETINRS</sequence>
<feature type="domain" description="AAA+ ATPase" evidence="12">
    <location>
        <begin position="757"/>
        <end position="898"/>
    </location>
</feature>
<dbReference type="Gene3D" id="3.40.50.300">
    <property type="entry name" value="P-loop containing nucleotide triphosphate hydrolases"/>
    <property type="match status" value="2"/>
</dbReference>
<evidence type="ECO:0000256" key="4">
    <source>
        <dbReference type="ARBA" id="ARBA00022741"/>
    </source>
</evidence>
<evidence type="ECO:0000256" key="10">
    <source>
        <dbReference type="ARBA" id="ARBA00048778"/>
    </source>
</evidence>
<dbReference type="PANTHER" id="PTHR23077:SF9">
    <property type="entry name" value="PEROXISOMAL ATPASE PEX6"/>
    <property type="match status" value="1"/>
</dbReference>
<feature type="compositionally biased region" description="Low complexity" evidence="11">
    <location>
        <begin position="214"/>
        <end position="223"/>
    </location>
</feature>
<keyword evidence="6" id="KW-0067">ATP-binding</keyword>
<feature type="region of interest" description="Disordered" evidence="11">
    <location>
        <begin position="248"/>
        <end position="267"/>
    </location>
</feature>
<dbReference type="GO" id="GO:0016558">
    <property type="term" value="P:protein import into peroxisome matrix"/>
    <property type="evidence" value="ECO:0007669"/>
    <property type="project" value="TreeGrafter"/>
</dbReference>
<dbReference type="AlphaFoldDB" id="A0A1C7MFS6"/>
<dbReference type="PANTHER" id="PTHR23077">
    <property type="entry name" value="AAA-FAMILY ATPASE"/>
    <property type="match status" value="1"/>
</dbReference>
<dbReference type="InterPro" id="IPR027417">
    <property type="entry name" value="P-loop_NTPase"/>
</dbReference>
<dbReference type="CDD" id="cd19527">
    <property type="entry name" value="RecA-like_PEX6_r2"/>
    <property type="match status" value="1"/>
</dbReference>
<evidence type="ECO:0000256" key="8">
    <source>
        <dbReference type="ARBA" id="ARBA00034811"/>
    </source>
</evidence>
<keyword evidence="7" id="KW-0472">Membrane</keyword>
<keyword evidence="14" id="KW-1185">Reference proteome</keyword>
<dbReference type="InterPro" id="IPR050168">
    <property type="entry name" value="AAA_ATPase_domain"/>
</dbReference>
<evidence type="ECO:0000256" key="6">
    <source>
        <dbReference type="ARBA" id="ARBA00022840"/>
    </source>
</evidence>
<protein>
    <recommendedName>
        <fullName evidence="8">Peroxisomal ATPase PEX6</fullName>
    </recommendedName>
    <alternativeName>
        <fullName evidence="9">Peroxin-6</fullName>
    </alternativeName>
</protein>
<dbReference type="Proteomes" id="UP000092993">
    <property type="component" value="Unassembled WGS sequence"/>
</dbReference>
<dbReference type="InterPro" id="IPR003959">
    <property type="entry name" value="ATPase_AAA_core"/>
</dbReference>
<dbReference type="OrthoDB" id="5553750at2759"/>
<proteinExistence type="inferred from homology"/>
<evidence type="ECO:0000256" key="11">
    <source>
        <dbReference type="SAM" id="MobiDB-lite"/>
    </source>
</evidence>
<dbReference type="InterPro" id="IPR003960">
    <property type="entry name" value="ATPase_AAA_CS"/>
</dbReference>
<dbReference type="InterPro" id="IPR003593">
    <property type="entry name" value="AAA+_ATPase"/>
</dbReference>
<name>A0A1C7MFS6_GRIFR</name>
<dbReference type="InterPro" id="IPR047533">
    <property type="entry name" value="RecA-like_PEX6_r2"/>
</dbReference>
<dbReference type="PROSITE" id="PS00674">
    <property type="entry name" value="AAA"/>
    <property type="match status" value="1"/>
</dbReference>
<dbReference type="SMART" id="SM00382">
    <property type="entry name" value="AAA"/>
    <property type="match status" value="2"/>
</dbReference>
<feature type="domain" description="AAA+ ATPase" evidence="12">
    <location>
        <begin position="484"/>
        <end position="623"/>
    </location>
</feature>
<evidence type="ECO:0000256" key="3">
    <source>
        <dbReference type="ARBA" id="ARBA00022593"/>
    </source>
</evidence>
<dbReference type="FunFam" id="3.40.50.300:FF:000109">
    <property type="entry name" value="Peroxisomal biogenesis factor 6"/>
    <property type="match status" value="1"/>
</dbReference>
<evidence type="ECO:0000256" key="7">
    <source>
        <dbReference type="ARBA" id="ARBA00023136"/>
    </source>
</evidence>
<organism evidence="13 14">
    <name type="scientific">Grifola frondosa</name>
    <name type="common">Maitake</name>
    <name type="synonym">Polyporus frondosus</name>
    <dbReference type="NCBI Taxonomy" id="5627"/>
    <lineage>
        <taxon>Eukaryota</taxon>
        <taxon>Fungi</taxon>
        <taxon>Dikarya</taxon>
        <taxon>Basidiomycota</taxon>
        <taxon>Agaricomycotina</taxon>
        <taxon>Agaricomycetes</taxon>
        <taxon>Polyporales</taxon>
        <taxon>Grifolaceae</taxon>
        <taxon>Grifola</taxon>
    </lineage>
</organism>
<keyword evidence="4" id="KW-0547">Nucleotide-binding</keyword>
<dbReference type="InterPro" id="IPR056995">
    <property type="entry name" value="PEX6_4th_dom"/>
</dbReference>
<dbReference type="EMBL" id="LUGG01000004">
    <property type="protein sequence ID" value="OBZ75775.1"/>
    <property type="molecule type" value="Genomic_DNA"/>
</dbReference>
<gene>
    <name evidence="13" type="primary">PEX6</name>
    <name evidence="13" type="ORF">A0H81_04698</name>
</gene>
<dbReference type="GO" id="GO:0016887">
    <property type="term" value="F:ATP hydrolysis activity"/>
    <property type="evidence" value="ECO:0007669"/>
    <property type="project" value="InterPro"/>
</dbReference>
<reference evidence="13 14" key="1">
    <citation type="submission" date="2016-03" db="EMBL/GenBank/DDBJ databases">
        <title>Whole genome sequencing of Grifola frondosa 9006-11.</title>
        <authorList>
            <person name="Min B."/>
            <person name="Park H."/>
            <person name="Kim J.-G."/>
            <person name="Cho H."/>
            <person name="Oh Y.-L."/>
            <person name="Kong W.-S."/>
            <person name="Choi I.-G."/>
        </authorList>
    </citation>
    <scope>NUCLEOTIDE SEQUENCE [LARGE SCALE GENOMIC DNA]</scope>
    <source>
        <strain evidence="13 14">9006-11</strain>
    </source>
</reference>
<dbReference type="GO" id="GO:0005778">
    <property type="term" value="C:peroxisomal membrane"/>
    <property type="evidence" value="ECO:0007669"/>
    <property type="project" value="TreeGrafter"/>
</dbReference>
<dbReference type="Pfam" id="PF23315">
    <property type="entry name" value="PEX6_4th"/>
    <property type="match status" value="1"/>
</dbReference>
<evidence type="ECO:0000259" key="12">
    <source>
        <dbReference type="SMART" id="SM00382"/>
    </source>
</evidence>
<evidence type="ECO:0000256" key="1">
    <source>
        <dbReference type="ARBA" id="ARBA00004370"/>
    </source>
</evidence>
<evidence type="ECO:0000256" key="2">
    <source>
        <dbReference type="ARBA" id="ARBA00006914"/>
    </source>
</evidence>
<comment type="similarity">
    <text evidence="2">Belongs to the AAA ATPase family.</text>
</comment>
<comment type="caution">
    <text evidence="13">The sequence shown here is derived from an EMBL/GenBank/DDBJ whole genome shotgun (WGS) entry which is preliminary data.</text>
</comment>
<evidence type="ECO:0000256" key="5">
    <source>
        <dbReference type="ARBA" id="ARBA00022801"/>
    </source>
</evidence>
<dbReference type="GO" id="GO:0005829">
    <property type="term" value="C:cytosol"/>
    <property type="evidence" value="ECO:0007669"/>
    <property type="project" value="TreeGrafter"/>
</dbReference>
<comment type="subcellular location">
    <subcellularLocation>
        <location evidence="1">Membrane</location>
    </subcellularLocation>
</comment>
<dbReference type="OMA" id="LEMEHYA"/>
<feature type="region of interest" description="Disordered" evidence="11">
    <location>
        <begin position="377"/>
        <end position="397"/>
    </location>
</feature>
<feature type="region of interest" description="Disordered" evidence="11">
    <location>
        <begin position="208"/>
        <end position="230"/>
    </location>
</feature>
<evidence type="ECO:0000313" key="14">
    <source>
        <dbReference type="Proteomes" id="UP000092993"/>
    </source>
</evidence>
<dbReference type="Gene3D" id="1.10.8.60">
    <property type="match status" value="2"/>
</dbReference>
<accession>A0A1C7MFS6</accession>